<gene>
    <name evidence="3" type="ORF">TVAG_333970</name>
</gene>
<dbReference type="OrthoDB" id="10553041at2759"/>
<accession>A2EIA3</accession>
<feature type="coiled-coil region" evidence="1">
    <location>
        <begin position="222"/>
        <end position="284"/>
    </location>
</feature>
<feature type="coiled-coil region" evidence="1">
    <location>
        <begin position="38"/>
        <end position="157"/>
    </location>
</feature>
<dbReference type="KEGG" id="tva:4765479"/>
<feature type="region of interest" description="Disordered" evidence="2">
    <location>
        <begin position="288"/>
        <end position="322"/>
    </location>
</feature>
<dbReference type="SMR" id="A2EIA3"/>
<reference evidence="3" key="1">
    <citation type="submission" date="2006-10" db="EMBL/GenBank/DDBJ databases">
        <authorList>
            <person name="Amadeo P."/>
            <person name="Zhao Q."/>
            <person name="Wortman J."/>
            <person name="Fraser-Liggett C."/>
            <person name="Carlton J."/>
        </authorList>
    </citation>
    <scope>NUCLEOTIDE SEQUENCE</scope>
    <source>
        <strain evidence="3">G3</strain>
    </source>
</reference>
<reference evidence="3" key="2">
    <citation type="journal article" date="2007" name="Science">
        <title>Draft genome sequence of the sexually transmitted pathogen Trichomonas vaginalis.</title>
        <authorList>
            <person name="Carlton J.M."/>
            <person name="Hirt R.P."/>
            <person name="Silva J.C."/>
            <person name="Delcher A.L."/>
            <person name="Schatz M."/>
            <person name="Zhao Q."/>
            <person name="Wortman J.R."/>
            <person name="Bidwell S.L."/>
            <person name="Alsmark U.C.M."/>
            <person name="Besteiro S."/>
            <person name="Sicheritz-Ponten T."/>
            <person name="Noel C.J."/>
            <person name="Dacks J.B."/>
            <person name="Foster P.G."/>
            <person name="Simillion C."/>
            <person name="Van de Peer Y."/>
            <person name="Miranda-Saavedra D."/>
            <person name="Barton G.J."/>
            <person name="Westrop G.D."/>
            <person name="Mueller S."/>
            <person name="Dessi D."/>
            <person name="Fiori P.L."/>
            <person name="Ren Q."/>
            <person name="Paulsen I."/>
            <person name="Zhang H."/>
            <person name="Bastida-Corcuera F.D."/>
            <person name="Simoes-Barbosa A."/>
            <person name="Brown M.T."/>
            <person name="Hayes R.D."/>
            <person name="Mukherjee M."/>
            <person name="Okumura C.Y."/>
            <person name="Schneider R."/>
            <person name="Smith A.J."/>
            <person name="Vanacova S."/>
            <person name="Villalvazo M."/>
            <person name="Haas B.J."/>
            <person name="Pertea M."/>
            <person name="Feldblyum T.V."/>
            <person name="Utterback T.R."/>
            <person name="Shu C.L."/>
            <person name="Osoegawa K."/>
            <person name="de Jong P.J."/>
            <person name="Hrdy I."/>
            <person name="Horvathova L."/>
            <person name="Zubacova Z."/>
            <person name="Dolezal P."/>
            <person name="Malik S.B."/>
            <person name="Logsdon J.M. Jr."/>
            <person name="Henze K."/>
            <person name="Gupta A."/>
            <person name="Wang C.C."/>
            <person name="Dunne R.L."/>
            <person name="Upcroft J.A."/>
            <person name="Upcroft P."/>
            <person name="White O."/>
            <person name="Salzberg S.L."/>
            <person name="Tang P."/>
            <person name="Chiu C.-H."/>
            <person name="Lee Y.-S."/>
            <person name="Embley T.M."/>
            <person name="Coombs G.H."/>
            <person name="Mottram J.C."/>
            <person name="Tachezy J."/>
            <person name="Fraser-Liggett C.M."/>
            <person name="Johnson P.J."/>
        </authorList>
    </citation>
    <scope>NUCLEOTIDE SEQUENCE [LARGE SCALE GENOMIC DNA]</scope>
    <source>
        <strain evidence="3">G3</strain>
    </source>
</reference>
<dbReference type="VEuPathDB" id="TrichDB:TVAGG3_0060230"/>
<evidence type="ECO:0000313" key="3">
    <source>
        <dbReference type="EMBL" id="EAY07585.1"/>
    </source>
</evidence>
<keyword evidence="4" id="KW-1185">Reference proteome</keyword>
<feature type="compositionally biased region" description="Basic residues" evidence="2">
    <location>
        <begin position="310"/>
        <end position="322"/>
    </location>
</feature>
<protein>
    <submittedName>
        <fullName evidence="3">Uncharacterized protein</fullName>
    </submittedName>
</protein>
<proteinExistence type="predicted"/>
<name>A2EIA3_TRIV3</name>
<evidence type="ECO:0000313" key="4">
    <source>
        <dbReference type="Proteomes" id="UP000001542"/>
    </source>
</evidence>
<keyword evidence="1" id="KW-0175">Coiled coil</keyword>
<evidence type="ECO:0000256" key="2">
    <source>
        <dbReference type="SAM" id="MobiDB-lite"/>
    </source>
</evidence>
<dbReference type="EMBL" id="DS113396">
    <property type="protein sequence ID" value="EAY07585.1"/>
    <property type="molecule type" value="Genomic_DNA"/>
</dbReference>
<dbReference type="RefSeq" id="XP_001319808.1">
    <property type="nucleotide sequence ID" value="XM_001319773.1"/>
</dbReference>
<dbReference type="VEuPathDB" id="TrichDB:TVAG_333970"/>
<dbReference type="Proteomes" id="UP000001542">
    <property type="component" value="Unassembled WGS sequence"/>
</dbReference>
<organism evidence="3 4">
    <name type="scientific">Trichomonas vaginalis (strain ATCC PRA-98 / G3)</name>
    <dbReference type="NCBI Taxonomy" id="412133"/>
    <lineage>
        <taxon>Eukaryota</taxon>
        <taxon>Metamonada</taxon>
        <taxon>Parabasalia</taxon>
        <taxon>Trichomonadida</taxon>
        <taxon>Trichomonadidae</taxon>
        <taxon>Trichomonas</taxon>
    </lineage>
</organism>
<evidence type="ECO:0000256" key="1">
    <source>
        <dbReference type="SAM" id="Coils"/>
    </source>
</evidence>
<dbReference type="AlphaFoldDB" id="A2EIA3"/>
<sequence length="322" mass="37020">MTRRHCGLIFPPGTYQAPQFYWRGGDEFKEAEHLQSDYLQTKREHSKVKKELEEIQNEYREVNEALTNREEQAVALASSLGGASATTGENSRLNKEIAKLTVEISNIEEKITEASERTQPVYLAQLERERSQIYVAVERLTHDLESTQKEIHDLNQEYYSLLTSDEWMDANMINSQYQIINRERLKLRSEVNKHFEDQNYAKESKPDTSNRTKKSISSTANVAELLDQSEIYQNQLNSASHNRFMAQTTRKVLVATKLDIIAQLNTILSDLNLEEVNIDELKDKYLPDGPLTPTKRPATQLSSRGVKTARSIRRPLSKTGRM</sequence>
<dbReference type="InParanoid" id="A2EIA3"/>